<organism evidence="1">
    <name type="scientific">Brassica cretica</name>
    <name type="common">Mustard</name>
    <dbReference type="NCBI Taxonomy" id="69181"/>
    <lineage>
        <taxon>Eukaryota</taxon>
        <taxon>Viridiplantae</taxon>
        <taxon>Streptophyta</taxon>
        <taxon>Embryophyta</taxon>
        <taxon>Tracheophyta</taxon>
        <taxon>Spermatophyta</taxon>
        <taxon>Magnoliopsida</taxon>
        <taxon>eudicotyledons</taxon>
        <taxon>Gunneridae</taxon>
        <taxon>Pentapetalae</taxon>
        <taxon>rosids</taxon>
        <taxon>malvids</taxon>
        <taxon>Brassicales</taxon>
        <taxon>Brassicaceae</taxon>
        <taxon>Brassiceae</taxon>
        <taxon>Brassica</taxon>
    </lineage>
</organism>
<dbReference type="AlphaFoldDB" id="A0A8S9LTK2"/>
<protein>
    <submittedName>
        <fullName evidence="1">Uncharacterized protein</fullName>
    </submittedName>
</protein>
<dbReference type="EMBL" id="QGKY02000089">
    <property type="protein sequence ID" value="KAF2611340.1"/>
    <property type="molecule type" value="Genomic_DNA"/>
</dbReference>
<accession>A0A8S9LTK2</accession>
<sequence>MIVIVTGSGSPLAFAMHFHMMPLRISNSSPPFAGKRDFIWLTVTLKEYVVILLLLGATQRSPTGSTHLMETGSLPV</sequence>
<gene>
    <name evidence="1" type="ORF">F2Q70_00013871</name>
</gene>
<proteinExistence type="predicted"/>
<reference evidence="1" key="1">
    <citation type="submission" date="2019-12" db="EMBL/GenBank/DDBJ databases">
        <title>Genome sequencing and annotation of Brassica cretica.</title>
        <authorList>
            <person name="Studholme D.J."/>
            <person name="Sarris P.F."/>
        </authorList>
    </citation>
    <scope>NUCLEOTIDE SEQUENCE</scope>
    <source>
        <strain evidence="1">PFS-102/07</strain>
        <tissue evidence="1">Leaf</tissue>
    </source>
</reference>
<comment type="caution">
    <text evidence="1">The sequence shown here is derived from an EMBL/GenBank/DDBJ whole genome shotgun (WGS) entry which is preliminary data.</text>
</comment>
<name>A0A8S9LTK2_BRACR</name>
<evidence type="ECO:0000313" key="1">
    <source>
        <dbReference type="EMBL" id="KAF2611340.1"/>
    </source>
</evidence>